<dbReference type="EMBL" id="SSTE01014747">
    <property type="protein sequence ID" value="KAA0045098.1"/>
    <property type="molecule type" value="Genomic_DNA"/>
</dbReference>
<name>A0A5A7TQD6_CUCMM</name>
<evidence type="ECO:0000313" key="4">
    <source>
        <dbReference type="Proteomes" id="UP000321393"/>
    </source>
</evidence>
<dbReference type="InterPro" id="IPR017853">
    <property type="entry name" value="GH"/>
</dbReference>
<dbReference type="STRING" id="1194695.A0A5A7TQD6"/>
<gene>
    <name evidence="3" type="ORF">E5676_scaffold78209G00180</name>
    <name evidence="2" type="ORF">E6C27_scaffold30G00920</name>
</gene>
<comment type="similarity">
    <text evidence="1">Belongs to the glycosyl hydrolase 35 family.</text>
</comment>
<dbReference type="Proteomes" id="UP000321393">
    <property type="component" value="Unassembled WGS sequence"/>
</dbReference>
<protein>
    <submittedName>
        <fullName evidence="2">Beta-galactosidase</fullName>
    </submittedName>
</protein>
<dbReference type="Gene3D" id="3.20.20.80">
    <property type="entry name" value="Glycosidases"/>
    <property type="match status" value="1"/>
</dbReference>
<dbReference type="OrthoDB" id="1657402at2759"/>
<organism evidence="2 4">
    <name type="scientific">Cucumis melo var. makuwa</name>
    <name type="common">Oriental melon</name>
    <dbReference type="NCBI Taxonomy" id="1194695"/>
    <lineage>
        <taxon>Eukaryota</taxon>
        <taxon>Viridiplantae</taxon>
        <taxon>Streptophyta</taxon>
        <taxon>Embryophyta</taxon>
        <taxon>Tracheophyta</taxon>
        <taxon>Spermatophyta</taxon>
        <taxon>Magnoliopsida</taxon>
        <taxon>eudicotyledons</taxon>
        <taxon>Gunneridae</taxon>
        <taxon>Pentapetalae</taxon>
        <taxon>rosids</taxon>
        <taxon>fabids</taxon>
        <taxon>Cucurbitales</taxon>
        <taxon>Cucurbitaceae</taxon>
        <taxon>Benincaseae</taxon>
        <taxon>Cucumis</taxon>
    </lineage>
</organism>
<accession>A0A5A7TQD6</accession>
<dbReference type="EMBL" id="SSTD01019745">
    <property type="protein sequence ID" value="TYJ96230.1"/>
    <property type="molecule type" value="Genomic_DNA"/>
</dbReference>
<evidence type="ECO:0000256" key="1">
    <source>
        <dbReference type="ARBA" id="ARBA00009809"/>
    </source>
</evidence>
<dbReference type="GO" id="GO:0005975">
    <property type="term" value="P:carbohydrate metabolic process"/>
    <property type="evidence" value="ECO:0007669"/>
    <property type="project" value="InterPro"/>
</dbReference>
<evidence type="ECO:0000313" key="3">
    <source>
        <dbReference type="EMBL" id="TYJ96230.1"/>
    </source>
</evidence>
<evidence type="ECO:0000313" key="2">
    <source>
        <dbReference type="EMBL" id="KAA0045098.1"/>
    </source>
</evidence>
<reference evidence="4 5" key="1">
    <citation type="submission" date="2019-08" db="EMBL/GenBank/DDBJ databases">
        <title>Draft genome sequences of two oriental melons (Cucumis melo L. var makuwa).</title>
        <authorList>
            <person name="Kwon S.-Y."/>
        </authorList>
    </citation>
    <scope>NUCLEOTIDE SEQUENCE [LARGE SCALE GENOMIC DNA]</scope>
    <source>
        <strain evidence="5">cv. Chang Bougi</strain>
        <strain evidence="4">cv. SW 3</strain>
        <tissue evidence="2">Leaf</tissue>
    </source>
</reference>
<dbReference type="PANTHER" id="PTHR23421">
    <property type="entry name" value="BETA-GALACTOSIDASE RELATED"/>
    <property type="match status" value="1"/>
</dbReference>
<dbReference type="GO" id="GO:0004553">
    <property type="term" value="F:hydrolase activity, hydrolyzing O-glycosyl compounds"/>
    <property type="evidence" value="ECO:0007669"/>
    <property type="project" value="InterPro"/>
</dbReference>
<dbReference type="InterPro" id="IPR001944">
    <property type="entry name" value="Glycoside_Hdrlase_35"/>
</dbReference>
<dbReference type="AlphaFoldDB" id="A0A5A7TQD6"/>
<sequence>MAKEDLLSNKHINKRFQNWIENEYGPVEWEICTPSKSYTKWFAQMALSLDTGVPWVMCKQEDALDPVVPYKPVEDLAYVVARFIQNRGTVYEGLDNPKLTFNKYVNLRLEVNKLSMLSVVVGFMVGQPGAS</sequence>
<comment type="caution">
    <text evidence="2">The sequence shown here is derived from an EMBL/GenBank/DDBJ whole genome shotgun (WGS) entry which is preliminary data.</text>
</comment>
<dbReference type="SUPFAM" id="SSF51445">
    <property type="entry name" value="(Trans)glycosidases"/>
    <property type="match status" value="1"/>
</dbReference>
<dbReference type="Proteomes" id="UP000321947">
    <property type="component" value="Unassembled WGS sequence"/>
</dbReference>
<proteinExistence type="inferred from homology"/>
<evidence type="ECO:0000313" key="5">
    <source>
        <dbReference type="Proteomes" id="UP000321947"/>
    </source>
</evidence>